<evidence type="ECO:0000313" key="3">
    <source>
        <dbReference type="Proteomes" id="UP001214250"/>
    </source>
</evidence>
<dbReference type="SUPFAM" id="SSF111126">
    <property type="entry name" value="Ligand-binding domain in the NO signalling and Golgi transport"/>
    <property type="match status" value="1"/>
</dbReference>
<dbReference type="EMBL" id="CP117812">
    <property type="protein sequence ID" value="WDE98578.1"/>
    <property type="molecule type" value="Genomic_DNA"/>
</dbReference>
<evidence type="ECO:0000259" key="1">
    <source>
        <dbReference type="Pfam" id="PF07700"/>
    </source>
</evidence>
<protein>
    <submittedName>
        <fullName evidence="2">Heme NO-binding domain-containing protein</fullName>
    </submittedName>
</protein>
<name>A0ABY7W2S1_9BACT</name>
<proteinExistence type="predicted"/>
<dbReference type="InterPro" id="IPR038158">
    <property type="entry name" value="H-NOX_domain_sf"/>
</dbReference>
<accession>A0ABY7W2S1</accession>
<feature type="domain" description="Heme NO-binding" evidence="1">
    <location>
        <begin position="3"/>
        <end position="163"/>
    </location>
</feature>
<keyword evidence="3" id="KW-1185">Reference proteome</keyword>
<dbReference type="InterPro" id="IPR024096">
    <property type="entry name" value="NO_sig/Golgi_transp_ligand-bd"/>
</dbReference>
<dbReference type="InterPro" id="IPR011644">
    <property type="entry name" value="Heme_NO-bd"/>
</dbReference>
<dbReference type="PANTHER" id="PTHR45655">
    <property type="entry name" value="GUANYLATE CYCLASE SOLUBLE SUBUNIT BETA-2"/>
    <property type="match status" value="1"/>
</dbReference>
<gene>
    <name evidence="2" type="ORF">PQO03_12085</name>
</gene>
<dbReference type="Pfam" id="PF07700">
    <property type="entry name" value="HNOB"/>
    <property type="match status" value="1"/>
</dbReference>
<dbReference type="PANTHER" id="PTHR45655:SF13">
    <property type="entry name" value="SOLUBLE GUANYLATE CYCLASE GCY-32-RELATED"/>
    <property type="match status" value="1"/>
</dbReference>
<dbReference type="Gene3D" id="3.90.1520.10">
    <property type="entry name" value="H-NOX domain"/>
    <property type="match status" value="1"/>
</dbReference>
<evidence type="ECO:0000313" key="2">
    <source>
        <dbReference type="EMBL" id="WDE98578.1"/>
    </source>
</evidence>
<organism evidence="2 3">
    <name type="scientific">Lentisphaera profundi</name>
    <dbReference type="NCBI Taxonomy" id="1658616"/>
    <lineage>
        <taxon>Bacteria</taxon>
        <taxon>Pseudomonadati</taxon>
        <taxon>Lentisphaerota</taxon>
        <taxon>Lentisphaeria</taxon>
        <taxon>Lentisphaerales</taxon>
        <taxon>Lentisphaeraceae</taxon>
        <taxon>Lentisphaera</taxon>
    </lineage>
</organism>
<dbReference type="RefSeq" id="WP_274153449.1">
    <property type="nucleotide sequence ID" value="NZ_CP117812.1"/>
</dbReference>
<reference evidence="2 3" key="1">
    <citation type="submission" date="2023-02" db="EMBL/GenBank/DDBJ databases">
        <title>Genome sequence of Lentisphaera profundi SAORIC-696.</title>
        <authorList>
            <person name="Kim e."/>
            <person name="Cho J.-C."/>
            <person name="Choi A."/>
            <person name="Kang I."/>
        </authorList>
    </citation>
    <scope>NUCLEOTIDE SEQUENCE [LARGE SCALE GENOMIC DNA]</scope>
    <source>
        <strain evidence="2 3">SAORIC-696</strain>
    </source>
</reference>
<sequence length="179" mass="20590">MMYGLIGIAVKKLVETEMGAQAWVEICDKAEFPERDFIKTDYYDDKLIFELVQQVSDKLNTSTDEVLKKFGHYWIDFAISEGYGEAYKIGGNSFIDFLKNLNKLHLYVATSFSNLQPPHFQVVNESEQDFDLIYRSTRDGLEFMVIGLVEALATKFNKTISITDVIKDSEKVLLKVKYI</sequence>
<dbReference type="Proteomes" id="UP001214250">
    <property type="component" value="Chromosome 2"/>
</dbReference>